<comment type="caution">
    <text evidence="1">The sequence shown here is derived from an EMBL/GenBank/DDBJ whole genome shotgun (WGS) entry which is preliminary data.</text>
</comment>
<dbReference type="EMBL" id="LMZQ01000001">
    <property type="protein sequence ID" value="KRT17886.1"/>
    <property type="molecule type" value="Genomic_DNA"/>
</dbReference>
<sequence length="218" mass="25263">MAKDIFTIKKKFDHLLRNIKGKPMASFTKMVEVGFEALVCVNAINEYATLYGNPILVTNPKVFLNQKPGRFIPEKSFKVEFSSETFYFATDVECFGLAAMRELAPVGDKFEADLVIIKAQYMYDIQNNYNGYPAPQHLHATYECKFGKYSKSQQRELLGFRRHVSYCRPSRFPIYHAPFGKSTLNSVPEIQIIMFRPLHTDFFQYETAKIFDLHQVII</sequence>
<dbReference type="AlphaFoldDB" id="A0A0T5VVI4"/>
<proteinExistence type="predicted"/>
<dbReference type="OrthoDB" id="1493787at2"/>
<dbReference type="RefSeq" id="WP_057930516.1">
    <property type="nucleotide sequence ID" value="NZ_LMZQ01000001.1"/>
</dbReference>
<protein>
    <submittedName>
        <fullName evidence="1">Uncharacterized protein</fullName>
    </submittedName>
</protein>
<name>A0A0T5VVI4_9SPHI</name>
<gene>
    <name evidence="1" type="ORF">ASU31_00910</name>
</gene>
<keyword evidence="2" id="KW-1185">Reference proteome</keyword>
<evidence type="ECO:0000313" key="2">
    <source>
        <dbReference type="Proteomes" id="UP000051950"/>
    </source>
</evidence>
<reference evidence="1 2" key="1">
    <citation type="submission" date="2015-11" db="EMBL/GenBank/DDBJ databases">
        <title>Sequence of Pedobacter ginsenosidimutans.</title>
        <authorList>
            <person name="Carson E."/>
            <person name="Keyser V."/>
            <person name="Newman J."/>
            <person name="Miller J."/>
        </authorList>
    </citation>
    <scope>NUCLEOTIDE SEQUENCE [LARGE SCALE GENOMIC DNA]</scope>
    <source>
        <strain evidence="1 2">KACC 14530</strain>
    </source>
</reference>
<evidence type="ECO:0000313" key="1">
    <source>
        <dbReference type="EMBL" id="KRT17886.1"/>
    </source>
</evidence>
<accession>A0A0T5VVI4</accession>
<organism evidence="1 2">
    <name type="scientific">Pedobacter ginsenosidimutans</name>
    <dbReference type="NCBI Taxonomy" id="687842"/>
    <lineage>
        <taxon>Bacteria</taxon>
        <taxon>Pseudomonadati</taxon>
        <taxon>Bacteroidota</taxon>
        <taxon>Sphingobacteriia</taxon>
        <taxon>Sphingobacteriales</taxon>
        <taxon>Sphingobacteriaceae</taxon>
        <taxon>Pedobacter</taxon>
    </lineage>
</organism>
<dbReference type="Proteomes" id="UP000051950">
    <property type="component" value="Unassembled WGS sequence"/>
</dbReference>